<dbReference type="HOGENOM" id="CLU_017959_5_4_1"/>
<organism evidence="8 9">
    <name type="scientific">Ciona intestinalis</name>
    <name type="common">Transparent sea squirt</name>
    <name type="synonym">Ascidia intestinalis</name>
    <dbReference type="NCBI Taxonomy" id="7719"/>
    <lineage>
        <taxon>Eukaryota</taxon>
        <taxon>Metazoa</taxon>
        <taxon>Chordata</taxon>
        <taxon>Tunicata</taxon>
        <taxon>Ascidiacea</taxon>
        <taxon>Phlebobranchia</taxon>
        <taxon>Cionidae</taxon>
        <taxon>Ciona</taxon>
    </lineage>
</organism>
<evidence type="ECO:0000313" key="9">
    <source>
        <dbReference type="Proteomes" id="UP000008144"/>
    </source>
</evidence>
<feature type="transmembrane region" description="Helical" evidence="7">
    <location>
        <begin position="283"/>
        <end position="309"/>
    </location>
</feature>
<dbReference type="PROSITE" id="PS01116">
    <property type="entry name" value="XANTH_URACIL_PERMASE"/>
    <property type="match status" value="1"/>
</dbReference>
<dbReference type="InParanoid" id="H2Y1N3"/>
<evidence type="ECO:0008006" key="10">
    <source>
        <dbReference type="Google" id="ProtNLM"/>
    </source>
</evidence>
<feature type="transmembrane region" description="Helical" evidence="7">
    <location>
        <begin position="59"/>
        <end position="90"/>
    </location>
</feature>
<dbReference type="STRING" id="7719.ENSCINP00000035817"/>
<keyword evidence="4 7" id="KW-0812">Transmembrane</keyword>
<dbReference type="EMBL" id="EAAA01002405">
    <property type="status" value="NOT_ANNOTATED_CDS"/>
    <property type="molecule type" value="Genomic_DNA"/>
</dbReference>
<feature type="transmembrane region" description="Helical" evidence="7">
    <location>
        <begin position="343"/>
        <end position="362"/>
    </location>
</feature>
<dbReference type="InterPro" id="IPR006042">
    <property type="entry name" value="Xan_ur_permease"/>
</dbReference>
<dbReference type="GeneTree" id="ENSGT00950000182953"/>
<evidence type="ECO:0000256" key="6">
    <source>
        <dbReference type="ARBA" id="ARBA00023136"/>
    </source>
</evidence>
<keyword evidence="6 7" id="KW-0472">Membrane</keyword>
<comment type="subcellular location">
    <subcellularLocation>
        <location evidence="1">Membrane</location>
        <topology evidence="1">Multi-pass membrane protein</topology>
    </subcellularLocation>
</comment>
<evidence type="ECO:0000256" key="7">
    <source>
        <dbReference type="SAM" id="Phobius"/>
    </source>
</evidence>
<keyword evidence="5 7" id="KW-1133">Transmembrane helix</keyword>
<dbReference type="OMA" id="RAGWCAS"/>
<dbReference type="Ensembl" id="ENSCINT00000032778.1">
    <property type="protein sequence ID" value="ENSCINP00000035817.1"/>
    <property type="gene ID" value="ENSCING00000024543.1"/>
</dbReference>
<evidence type="ECO:0000256" key="3">
    <source>
        <dbReference type="ARBA" id="ARBA00022448"/>
    </source>
</evidence>
<reference evidence="9" key="1">
    <citation type="journal article" date="2002" name="Science">
        <title>The draft genome of Ciona intestinalis: insights into chordate and vertebrate origins.</title>
        <authorList>
            <person name="Dehal P."/>
            <person name="Satou Y."/>
            <person name="Campbell R.K."/>
            <person name="Chapman J."/>
            <person name="Degnan B."/>
            <person name="De Tomaso A."/>
            <person name="Davidson B."/>
            <person name="Di Gregorio A."/>
            <person name="Gelpke M."/>
            <person name="Goodstein D.M."/>
            <person name="Harafuji N."/>
            <person name="Hastings K.E."/>
            <person name="Ho I."/>
            <person name="Hotta K."/>
            <person name="Huang W."/>
            <person name="Kawashima T."/>
            <person name="Lemaire P."/>
            <person name="Martinez D."/>
            <person name="Meinertzhagen I.A."/>
            <person name="Necula S."/>
            <person name="Nonaka M."/>
            <person name="Putnam N."/>
            <person name="Rash S."/>
            <person name="Saiga H."/>
            <person name="Satake M."/>
            <person name="Terry A."/>
            <person name="Yamada L."/>
            <person name="Wang H.G."/>
            <person name="Awazu S."/>
            <person name="Azumi K."/>
            <person name="Boore J."/>
            <person name="Branno M."/>
            <person name="Chin-Bow S."/>
            <person name="DeSantis R."/>
            <person name="Doyle S."/>
            <person name="Francino P."/>
            <person name="Keys D.N."/>
            <person name="Haga S."/>
            <person name="Hayashi H."/>
            <person name="Hino K."/>
            <person name="Imai K.S."/>
            <person name="Inaba K."/>
            <person name="Kano S."/>
            <person name="Kobayashi K."/>
            <person name="Kobayashi M."/>
            <person name="Lee B.I."/>
            <person name="Makabe K.W."/>
            <person name="Manohar C."/>
            <person name="Matassi G."/>
            <person name="Medina M."/>
            <person name="Mochizuki Y."/>
            <person name="Mount S."/>
            <person name="Morishita T."/>
            <person name="Miura S."/>
            <person name="Nakayama A."/>
            <person name="Nishizaka S."/>
            <person name="Nomoto H."/>
            <person name="Ohta F."/>
            <person name="Oishi K."/>
            <person name="Rigoutsos I."/>
            <person name="Sano M."/>
            <person name="Sasaki A."/>
            <person name="Sasakura Y."/>
            <person name="Shoguchi E."/>
            <person name="Shin-i T."/>
            <person name="Spagnuolo A."/>
            <person name="Stainier D."/>
            <person name="Suzuki M.M."/>
            <person name="Tassy O."/>
            <person name="Takatori N."/>
            <person name="Tokuoka M."/>
            <person name="Yagi K."/>
            <person name="Yoshizaki F."/>
            <person name="Wada S."/>
            <person name="Zhang C."/>
            <person name="Hyatt P.D."/>
            <person name="Larimer F."/>
            <person name="Detter C."/>
            <person name="Doggett N."/>
            <person name="Glavina T."/>
            <person name="Hawkins T."/>
            <person name="Richardson P."/>
            <person name="Lucas S."/>
            <person name="Kohara Y."/>
            <person name="Levine M."/>
            <person name="Satoh N."/>
            <person name="Rokhsar D.S."/>
        </authorList>
    </citation>
    <scope>NUCLEOTIDE SEQUENCE [LARGE SCALE GENOMIC DNA]</scope>
</reference>
<feature type="transmembrane region" description="Helical" evidence="7">
    <location>
        <begin position="491"/>
        <end position="509"/>
    </location>
</feature>
<keyword evidence="9" id="KW-1185">Reference proteome</keyword>
<evidence type="ECO:0000256" key="5">
    <source>
        <dbReference type="ARBA" id="ARBA00022989"/>
    </source>
</evidence>
<dbReference type="Proteomes" id="UP000008144">
    <property type="component" value="Chromosome 7"/>
</dbReference>
<dbReference type="GO" id="GO:0005886">
    <property type="term" value="C:plasma membrane"/>
    <property type="evidence" value="ECO:0007669"/>
    <property type="project" value="UniProtKB-ARBA"/>
</dbReference>
<feature type="transmembrane region" description="Helical" evidence="7">
    <location>
        <begin position="431"/>
        <end position="453"/>
    </location>
</feature>
<reference evidence="8" key="2">
    <citation type="journal article" date="2008" name="Genome Biol.">
        <title>Improved genome assembly and evidence-based global gene model set for the chordate Ciona intestinalis: new insight into intron and operon populations.</title>
        <authorList>
            <person name="Satou Y."/>
            <person name="Mineta K."/>
            <person name="Ogasawara M."/>
            <person name="Sasakura Y."/>
            <person name="Shoguchi E."/>
            <person name="Ueno K."/>
            <person name="Yamada L."/>
            <person name="Matsumoto J."/>
            <person name="Wasserscheid J."/>
            <person name="Dewar K."/>
            <person name="Wiley G.B."/>
            <person name="Macmil S.L."/>
            <person name="Roe B.A."/>
            <person name="Zeller R.W."/>
            <person name="Hastings K.E."/>
            <person name="Lemaire P."/>
            <person name="Lindquist E."/>
            <person name="Endo T."/>
            <person name="Hotta K."/>
            <person name="Inaba K."/>
        </authorList>
    </citation>
    <scope>NUCLEOTIDE SEQUENCE [LARGE SCALE GENOMIC DNA]</scope>
    <source>
        <strain evidence="8">wild type</strain>
    </source>
</reference>
<dbReference type="FunCoup" id="H2Y1N3">
    <property type="interactions" value="1"/>
</dbReference>
<feature type="transmembrane region" description="Helical" evidence="7">
    <location>
        <begin position="102"/>
        <end position="122"/>
    </location>
</feature>
<dbReference type="GO" id="GO:0022857">
    <property type="term" value="F:transmembrane transporter activity"/>
    <property type="evidence" value="ECO:0007669"/>
    <property type="project" value="InterPro"/>
</dbReference>
<accession>H2Y1N3</accession>
<comment type="similarity">
    <text evidence="2">Belongs to the nucleobase:cation symporter-2 (NCS2) (TC 2.A.40) family.</text>
</comment>
<name>H2Y1N3_CIOIN</name>
<proteinExistence type="inferred from homology"/>
<evidence type="ECO:0000256" key="1">
    <source>
        <dbReference type="ARBA" id="ARBA00004141"/>
    </source>
</evidence>
<evidence type="ECO:0000313" key="8">
    <source>
        <dbReference type="Ensembl" id="ENSCINP00000035817.1"/>
    </source>
</evidence>
<reference evidence="8" key="4">
    <citation type="submission" date="2025-09" db="UniProtKB">
        <authorList>
            <consortium name="Ensembl"/>
        </authorList>
    </citation>
    <scope>IDENTIFICATION</scope>
</reference>
<keyword evidence="3" id="KW-0813">Transport</keyword>
<dbReference type="Pfam" id="PF00860">
    <property type="entry name" value="Xan_ur_permease"/>
    <property type="match status" value="1"/>
</dbReference>
<feature type="transmembrane region" description="Helical" evidence="7">
    <location>
        <begin position="190"/>
        <end position="210"/>
    </location>
</feature>
<feature type="transmembrane region" description="Helical" evidence="7">
    <location>
        <begin position="242"/>
        <end position="262"/>
    </location>
</feature>
<dbReference type="AlphaFoldDB" id="H2Y1N3"/>
<feature type="transmembrane region" description="Helical" evidence="7">
    <location>
        <begin position="459"/>
        <end position="479"/>
    </location>
</feature>
<reference evidence="8" key="3">
    <citation type="submission" date="2025-08" db="UniProtKB">
        <authorList>
            <consortium name="Ensembl"/>
        </authorList>
    </citation>
    <scope>IDENTIFICATION</scope>
</reference>
<protein>
    <recommendedName>
        <fullName evidence="10">Solute carrier family 23 member 1</fullName>
    </recommendedName>
</protein>
<dbReference type="PANTHER" id="PTHR11119">
    <property type="entry name" value="XANTHINE-URACIL / VITAMIN C PERMEASE FAMILY MEMBER"/>
    <property type="match status" value="1"/>
</dbReference>
<evidence type="ECO:0000256" key="4">
    <source>
        <dbReference type="ARBA" id="ARBA00022692"/>
    </source>
</evidence>
<feature type="transmembrane region" description="Helical" evidence="7">
    <location>
        <begin position="529"/>
        <end position="549"/>
    </location>
</feature>
<evidence type="ECO:0000256" key="2">
    <source>
        <dbReference type="ARBA" id="ARBA00008821"/>
    </source>
</evidence>
<dbReference type="InterPro" id="IPR006043">
    <property type="entry name" value="NCS2"/>
</dbReference>
<sequence>MTEHEITVECIDPVSKPGSYVNKAFEQEEKSTNQEIETATDETPQSSSGLLYGLNDVPSWYLCIAFGLQHYLLAIGSLVGVPLILASMLCIPNDAMGDVGRASLISTTFVVSGACTLIQTTIGNRLPIMQGNSFSFLPPSIAILSLPHNQCPPALPIGYMNTTVTLYNDSGLIVDGEEVWHRRMREVQGAIAVAAILEVILGATGAIGFLMRYIGPLTIVPTITLIGLDLFATAANNAKVQWGIAFFTIVVLTLCSQYLKNVTIPFTKFSFHRRKCYIGKSGFFRMFPVLIALLSAWLLCYIFTITNVFPNDATKPYYRARTDIRSNVIHNSPWFRFPYPGQWGLPVVTVGGFIGMLAAIIAGTVESIGDYHACARLAGVPPPPSHALNRGIMMEGIGVMLAGLIGTGSGTTSFSQNVAAIGITRVGSRRVLQTAGVLFMILGYFSKFGSIFVTVPDPVIGGMFYIMFGMISAVGLSNLKYVDLDSNSCRNIFVIGVSLFMGLSVANWAKANSSAINTGVTELDQIFTIILSSAMLVGGVVGFFLDNTLPGTESERGLKAFNVHHKESENKESGDLSEIDESYNLPFPTTCCRPILWFSRYFPFMP</sequence>